<dbReference type="Proteomes" id="UP001597467">
    <property type="component" value="Unassembled WGS sequence"/>
</dbReference>
<dbReference type="Gene3D" id="3.40.30.10">
    <property type="entry name" value="Glutaredoxin"/>
    <property type="match status" value="1"/>
</dbReference>
<evidence type="ECO:0000313" key="1">
    <source>
        <dbReference type="EMBL" id="MFD2540711.1"/>
    </source>
</evidence>
<dbReference type="RefSeq" id="WP_379900337.1">
    <property type="nucleotide sequence ID" value="NZ_JBHULM010000001.1"/>
</dbReference>
<protein>
    <submittedName>
        <fullName evidence="1">Bacillithiol system redox-active protein YtxJ</fullName>
    </submittedName>
</protein>
<gene>
    <name evidence="1" type="primary">ytxJ</name>
    <name evidence="1" type="ORF">ACFSSB_00145</name>
</gene>
<dbReference type="NCBIfam" id="TIGR04019">
    <property type="entry name" value="B_thiol_YtxJ"/>
    <property type="match status" value="1"/>
</dbReference>
<dbReference type="InterPro" id="IPR036249">
    <property type="entry name" value="Thioredoxin-like_sf"/>
</dbReference>
<proteinExistence type="predicted"/>
<reference evidence="2" key="1">
    <citation type="journal article" date="2019" name="Int. J. Syst. Evol. Microbiol.">
        <title>The Global Catalogue of Microorganisms (GCM) 10K type strain sequencing project: providing services to taxonomists for standard genome sequencing and annotation.</title>
        <authorList>
            <consortium name="The Broad Institute Genomics Platform"/>
            <consortium name="The Broad Institute Genome Sequencing Center for Infectious Disease"/>
            <person name="Wu L."/>
            <person name="Ma J."/>
        </authorList>
    </citation>
    <scope>NUCLEOTIDE SEQUENCE [LARGE SCALE GENOMIC DNA]</scope>
    <source>
        <strain evidence="2">KCTC 42808</strain>
    </source>
</reference>
<evidence type="ECO:0000313" key="2">
    <source>
        <dbReference type="Proteomes" id="UP001597467"/>
    </source>
</evidence>
<dbReference type="InterPro" id="IPR022551">
    <property type="entry name" value="BrxC"/>
</dbReference>
<sequence length="130" mass="14649">MSLLNKIFGGSKEPKEEKVLPWIPLTETSQLATIAQKSNTKTQVIFKHSTRCGISRMVMNQFVAMYDLTEADLDLYYLDLLNYRSVSDEVGVEFMVMHESPQLLVIKNGNVITHASHGGINDINLQDFVS</sequence>
<keyword evidence="2" id="KW-1185">Reference proteome</keyword>
<comment type="caution">
    <text evidence="1">The sequence shown here is derived from an EMBL/GenBank/DDBJ whole genome shotgun (WGS) entry which is preliminary data.</text>
</comment>
<name>A0ABW5JYT0_9FLAO</name>
<dbReference type="EMBL" id="JBHULM010000001">
    <property type="protein sequence ID" value="MFD2540711.1"/>
    <property type="molecule type" value="Genomic_DNA"/>
</dbReference>
<dbReference type="SUPFAM" id="SSF52833">
    <property type="entry name" value="Thioredoxin-like"/>
    <property type="match status" value="1"/>
</dbReference>
<organism evidence="1 2">
    <name type="scientific">Lacinutrix gracilariae</name>
    <dbReference type="NCBI Taxonomy" id="1747198"/>
    <lineage>
        <taxon>Bacteria</taxon>
        <taxon>Pseudomonadati</taxon>
        <taxon>Bacteroidota</taxon>
        <taxon>Flavobacteriia</taxon>
        <taxon>Flavobacteriales</taxon>
        <taxon>Flavobacteriaceae</taxon>
        <taxon>Lacinutrix</taxon>
    </lineage>
</organism>
<accession>A0ABW5JYT0</accession>
<dbReference type="Pfam" id="PF11009">
    <property type="entry name" value="BrxC"/>
    <property type="match status" value="1"/>
</dbReference>